<organism evidence="1 2">
    <name type="scientific">Brunnivagina elsteri CCALA 953</name>
    <dbReference type="NCBI Taxonomy" id="987040"/>
    <lineage>
        <taxon>Bacteria</taxon>
        <taxon>Bacillati</taxon>
        <taxon>Cyanobacteriota</taxon>
        <taxon>Cyanophyceae</taxon>
        <taxon>Nostocales</taxon>
        <taxon>Calotrichaceae</taxon>
        <taxon>Brunnivagina</taxon>
    </lineage>
</organism>
<evidence type="ECO:0000313" key="1">
    <source>
        <dbReference type="EMBL" id="PAX60237.1"/>
    </source>
</evidence>
<reference evidence="1 2" key="1">
    <citation type="submission" date="2017-08" db="EMBL/GenBank/DDBJ databases">
        <title>Draft genome sequence of filamentous cyanobacterium Calothrix elsteri CCALA 953.</title>
        <authorList>
            <person name="Gagunashvili A.N."/>
            <person name="Elster J."/>
            <person name="Andresson O.S."/>
        </authorList>
    </citation>
    <scope>NUCLEOTIDE SEQUENCE [LARGE SCALE GENOMIC DNA]</scope>
    <source>
        <strain evidence="1 2">CCALA 953</strain>
    </source>
</reference>
<comment type="caution">
    <text evidence="1">The sequence shown here is derived from an EMBL/GenBank/DDBJ whole genome shotgun (WGS) entry which is preliminary data.</text>
</comment>
<dbReference type="OrthoDB" id="514468at2"/>
<keyword evidence="2" id="KW-1185">Reference proteome</keyword>
<dbReference type="Proteomes" id="UP000218238">
    <property type="component" value="Unassembled WGS sequence"/>
</dbReference>
<evidence type="ECO:0000313" key="2">
    <source>
        <dbReference type="Proteomes" id="UP000218238"/>
    </source>
</evidence>
<gene>
    <name evidence="1" type="ORF">CK510_02855</name>
</gene>
<dbReference type="EMBL" id="NTFS01000017">
    <property type="protein sequence ID" value="PAX60237.1"/>
    <property type="molecule type" value="Genomic_DNA"/>
</dbReference>
<dbReference type="AlphaFoldDB" id="A0A2A2TP98"/>
<proteinExistence type="predicted"/>
<protein>
    <submittedName>
        <fullName evidence="1">Uncharacterized protein</fullName>
    </submittedName>
</protein>
<accession>A0A2A2TP98</accession>
<name>A0A2A2TP98_9CYAN</name>
<sequence length="228" mass="25941">MTDYIKRIQSRISSKGAKIARSELIEQIKVFGFDPENLSDELTDLITTKLLDKFINFTREPDNNLLISDLNDTPSDSNHRDEKIKDYAEIDKNNLRIPAPDSEIDKNNSSEIVVGEGKKHELITAQASCLGIELSEVEVVDLASEIKDDFLDYESFIEEIVGVIVTYNDNRTSGLEQKIKDAREHIESRRKQLNKTLVGEFAEMNNFFRQGEAKRKELSKVIAAAFKT</sequence>
<dbReference type="RefSeq" id="WP_095720256.1">
    <property type="nucleotide sequence ID" value="NZ_NTFS01000017.1"/>
</dbReference>